<reference evidence="2 3" key="1">
    <citation type="journal article" date="2016" name="Fungal Biol.">
        <title>The genome of Xylona heveae provides a window into fungal endophytism.</title>
        <authorList>
            <person name="Gazis R."/>
            <person name="Kuo A."/>
            <person name="Riley R."/>
            <person name="LaButti K."/>
            <person name="Lipzen A."/>
            <person name="Lin J."/>
            <person name="Amirebrahimi M."/>
            <person name="Hesse C.N."/>
            <person name="Spatafora J.W."/>
            <person name="Henrissat B."/>
            <person name="Hainaut M."/>
            <person name="Grigoriev I.V."/>
            <person name="Hibbett D.S."/>
        </authorList>
    </citation>
    <scope>NUCLEOTIDE SEQUENCE [LARGE SCALE GENOMIC DNA]</scope>
    <source>
        <strain evidence="2 3">TC161</strain>
    </source>
</reference>
<feature type="chain" id="PRO_5007858430" evidence="1">
    <location>
        <begin position="19"/>
        <end position="53"/>
    </location>
</feature>
<name>A0A165H1B4_XYLHT</name>
<evidence type="ECO:0000313" key="3">
    <source>
        <dbReference type="Proteomes" id="UP000076632"/>
    </source>
</evidence>
<sequence length="53" mass="5532">MPACLPAHLLTWCPTALLSSCLHPSPQVPCSPVSGAWPQTSTQPASTSMDTII</sequence>
<evidence type="ECO:0000313" key="2">
    <source>
        <dbReference type="EMBL" id="KZF22860.1"/>
    </source>
</evidence>
<dbReference type="InParanoid" id="A0A165H1B4"/>
<feature type="signal peptide" evidence="1">
    <location>
        <begin position="1"/>
        <end position="18"/>
    </location>
</feature>
<dbReference type="AlphaFoldDB" id="A0A165H1B4"/>
<dbReference type="EMBL" id="KV407458">
    <property type="protein sequence ID" value="KZF22860.1"/>
    <property type="molecule type" value="Genomic_DNA"/>
</dbReference>
<keyword evidence="1" id="KW-0732">Signal</keyword>
<organism evidence="2 3">
    <name type="scientific">Xylona heveae (strain CBS 132557 / TC161)</name>
    <dbReference type="NCBI Taxonomy" id="1328760"/>
    <lineage>
        <taxon>Eukaryota</taxon>
        <taxon>Fungi</taxon>
        <taxon>Dikarya</taxon>
        <taxon>Ascomycota</taxon>
        <taxon>Pezizomycotina</taxon>
        <taxon>Xylonomycetes</taxon>
        <taxon>Xylonales</taxon>
        <taxon>Xylonaceae</taxon>
        <taxon>Xylona</taxon>
    </lineage>
</organism>
<dbReference type="RefSeq" id="XP_018188415.1">
    <property type="nucleotide sequence ID" value="XM_018332605.1"/>
</dbReference>
<gene>
    <name evidence="2" type="ORF">L228DRAFT_247262</name>
</gene>
<proteinExistence type="predicted"/>
<dbReference type="Proteomes" id="UP000076632">
    <property type="component" value="Unassembled WGS sequence"/>
</dbReference>
<keyword evidence="3" id="KW-1185">Reference proteome</keyword>
<evidence type="ECO:0000256" key="1">
    <source>
        <dbReference type="SAM" id="SignalP"/>
    </source>
</evidence>
<protein>
    <submittedName>
        <fullName evidence="2">Uncharacterized protein</fullName>
    </submittedName>
</protein>
<dbReference type="GeneID" id="28897742"/>
<accession>A0A165H1B4</accession>